<keyword evidence="9" id="KW-1185">Reference proteome</keyword>
<dbReference type="Pfam" id="PF00069">
    <property type="entry name" value="Pkinase"/>
    <property type="match status" value="1"/>
</dbReference>
<evidence type="ECO:0000256" key="1">
    <source>
        <dbReference type="ARBA" id="ARBA00022527"/>
    </source>
</evidence>
<dbReference type="GO" id="GO:0035556">
    <property type="term" value="P:intracellular signal transduction"/>
    <property type="evidence" value="ECO:0007669"/>
    <property type="project" value="TreeGrafter"/>
</dbReference>
<dbReference type="PROSITE" id="PS50011">
    <property type="entry name" value="PROTEIN_KINASE_DOM"/>
    <property type="match status" value="1"/>
</dbReference>
<dbReference type="SUPFAM" id="SSF56112">
    <property type="entry name" value="Protein kinase-like (PK-like)"/>
    <property type="match status" value="1"/>
</dbReference>
<proteinExistence type="predicted"/>
<accession>E4X9U5</accession>
<dbReference type="InterPro" id="IPR000719">
    <property type="entry name" value="Prot_kinase_dom"/>
</dbReference>
<evidence type="ECO:0000256" key="3">
    <source>
        <dbReference type="ARBA" id="ARBA00022741"/>
    </source>
</evidence>
<organism evidence="8">
    <name type="scientific">Oikopleura dioica</name>
    <name type="common">Tunicate</name>
    <dbReference type="NCBI Taxonomy" id="34765"/>
    <lineage>
        <taxon>Eukaryota</taxon>
        <taxon>Metazoa</taxon>
        <taxon>Chordata</taxon>
        <taxon>Tunicata</taxon>
        <taxon>Appendicularia</taxon>
        <taxon>Copelata</taxon>
        <taxon>Oikopleuridae</taxon>
        <taxon>Oikopleura</taxon>
    </lineage>
</organism>
<gene>
    <name evidence="8" type="ORF">GSOID_T00005075001</name>
</gene>
<evidence type="ECO:0000313" key="8">
    <source>
        <dbReference type="EMBL" id="CBY08502.1"/>
    </source>
</evidence>
<dbReference type="OrthoDB" id="6070751at2759"/>
<feature type="domain" description="Protein kinase" evidence="7">
    <location>
        <begin position="1"/>
        <end position="171"/>
    </location>
</feature>
<dbReference type="GO" id="GO:0005634">
    <property type="term" value="C:nucleus"/>
    <property type="evidence" value="ECO:0007669"/>
    <property type="project" value="TreeGrafter"/>
</dbReference>
<keyword evidence="1" id="KW-0723">Serine/threonine-protein kinase</keyword>
<feature type="region of interest" description="Disordered" evidence="6">
    <location>
        <begin position="219"/>
        <end position="273"/>
    </location>
</feature>
<evidence type="ECO:0000256" key="5">
    <source>
        <dbReference type="ARBA" id="ARBA00022840"/>
    </source>
</evidence>
<evidence type="ECO:0000256" key="6">
    <source>
        <dbReference type="SAM" id="MobiDB-lite"/>
    </source>
</evidence>
<evidence type="ECO:0000313" key="9">
    <source>
        <dbReference type="Proteomes" id="UP000001307"/>
    </source>
</evidence>
<name>E4X9U5_OIKDI</name>
<evidence type="ECO:0000256" key="2">
    <source>
        <dbReference type="ARBA" id="ARBA00022679"/>
    </source>
</evidence>
<evidence type="ECO:0000256" key="4">
    <source>
        <dbReference type="ARBA" id="ARBA00022777"/>
    </source>
</evidence>
<dbReference type="Proteomes" id="UP000001307">
    <property type="component" value="Unassembled WGS sequence"/>
</dbReference>
<keyword evidence="3" id="KW-0547">Nucleotide-binding</keyword>
<dbReference type="Gene3D" id="1.10.510.10">
    <property type="entry name" value="Transferase(Phosphotransferase) domain 1"/>
    <property type="match status" value="1"/>
</dbReference>
<dbReference type="GO" id="GO:0004674">
    <property type="term" value="F:protein serine/threonine kinase activity"/>
    <property type="evidence" value="ECO:0007669"/>
    <property type="project" value="UniProtKB-KW"/>
</dbReference>
<sequence length="307" mass="34332">MAPSNVILGLNSKLIANLKSLYSQQAHRAHGLEAAKYSTLRRWKLPPCRFWSFAQDPARAESLRDLRHARVHCKLMGNVSAPEILDYSPVTPAADIWSLGCVVYVMLTGLSPFAGEDLQETYLNVSQVDLDFEYEEWEDKSQHSIDLISLLCQARPTNRPTASEILEHIWLSSGGSRAPLRPVDEEQCTLPPAATPPAAQDKELAFPDEIIVTNKRTRLNRRSQQESDKRAARLSGDSDSGVSISDDDSSLIPNSKSGNSQGTLSEHSCPGPRKQLDFFIRRENRRALYKVFHVRHASLSTPHSYLN</sequence>
<evidence type="ECO:0000259" key="7">
    <source>
        <dbReference type="PROSITE" id="PS50011"/>
    </source>
</evidence>
<dbReference type="PANTHER" id="PTHR24342">
    <property type="entry name" value="SERINE/THREONINE-PROTEIN KINASE 17"/>
    <property type="match status" value="1"/>
</dbReference>
<keyword evidence="5" id="KW-0067">ATP-binding</keyword>
<keyword evidence="4" id="KW-0418">Kinase</keyword>
<dbReference type="GO" id="GO:0043065">
    <property type="term" value="P:positive regulation of apoptotic process"/>
    <property type="evidence" value="ECO:0007669"/>
    <property type="project" value="TreeGrafter"/>
</dbReference>
<feature type="compositionally biased region" description="Low complexity" evidence="6">
    <location>
        <begin position="234"/>
        <end position="244"/>
    </location>
</feature>
<feature type="compositionally biased region" description="Polar residues" evidence="6">
    <location>
        <begin position="253"/>
        <end position="266"/>
    </location>
</feature>
<dbReference type="SMART" id="SM00220">
    <property type="entry name" value="S_TKc"/>
    <property type="match status" value="1"/>
</dbReference>
<reference evidence="8" key="1">
    <citation type="journal article" date="2010" name="Science">
        <title>Plasticity of animal genome architecture unmasked by rapid evolution of a pelagic tunicate.</title>
        <authorList>
            <person name="Denoeud F."/>
            <person name="Henriet S."/>
            <person name="Mungpakdee S."/>
            <person name="Aury J.M."/>
            <person name="Da Silva C."/>
            <person name="Brinkmann H."/>
            <person name="Mikhaleva J."/>
            <person name="Olsen L.C."/>
            <person name="Jubin C."/>
            <person name="Canestro C."/>
            <person name="Bouquet J.M."/>
            <person name="Danks G."/>
            <person name="Poulain J."/>
            <person name="Campsteijn C."/>
            <person name="Adamski M."/>
            <person name="Cross I."/>
            <person name="Yadetie F."/>
            <person name="Muffato M."/>
            <person name="Louis A."/>
            <person name="Butcher S."/>
            <person name="Tsagkogeorga G."/>
            <person name="Konrad A."/>
            <person name="Singh S."/>
            <person name="Jensen M.F."/>
            <person name="Cong E.H."/>
            <person name="Eikeseth-Otteraa H."/>
            <person name="Noel B."/>
            <person name="Anthouard V."/>
            <person name="Porcel B.M."/>
            <person name="Kachouri-Lafond R."/>
            <person name="Nishino A."/>
            <person name="Ugolini M."/>
            <person name="Chourrout P."/>
            <person name="Nishida H."/>
            <person name="Aasland R."/>
            <person name="Huzurbazar S."/>
            <person name="Westhof E."/>
            <person name="Delsuc F."/>
            <person name="Lehrach H."/>
            <person name="Reinhardt R."/>
            <person name="Weissenbach J."/>
            <person name="Roy S.W."/>
            <person name="Artiguenave F."/>
            <person name="Postlethwait J.H."/>
            <person name="Manak J.R."/>
            <person name="Thompson E.M."/>
            <person name="Jaillon O."/>
            <person name="Du Pasquier L."/>
            <person name="Boudinot P."/>
            <person name="Liberles D.A."/>
            <person name="Volff J.N."/>
            <person name="Philippe H."/>
            <person name="Lenhard B."/>
            <person name="Roest Crollius H."/>
            <person name="Wincker P."/>
            <person name="Chourrout D."/>
        </authorList>
    </citation>
    <scope>NUCLEOTIDE SEQUENCE [LARGE SCALE GENOMIC DNA]</scope>
</reference>
<dbReference type="PANTHER" id="PTHR24342:SF12">
    <property type="entry name" value="DEATH-ASSOCIATED PROTEIN KINASE RELATED"/>
    <property type="match status" value="1"/>
</dbReference>
<feature type="region of interest" description="Disordered" evidence="6">
    <location>
        <begin position="181"/>
        <end position="202"/>
    </location>
</feature>
<dbReference type="EMBL" id="FN653031">
    <property type="protein sequence ID" value="CBY08502.1"/>
    <property type="molecule type" value="Genomic_DNA"/>
</dbReference>
<dbReference type="AlphaFoldDB" id="E4X9U5"/>
<dbReference type="GO" id="GO:0005524">
    <property type="term" value="F:ATP binding"/>
    <property type="evidence" value="ECO:0007669"/>
    <property type="project" value="UniProtKB-KW"/>
</dbReference>
<keyword evidence="2" id="KW-0808">Transferase</keyword>
<dbReference type="InterPro" id="IPR011009">
    <property type="entry name" value="Kinase-like_dom_sf"/>
</dbReference>
<protein>
    <recommendedName>
        <fullName evidence="7">Protein kinase domain-containing protein</fullName>
    </recommendedName>
</protein>
<dbReference type="InParanoid" id="E4X9U5"/>